<comment type="catalytic activity">
    <reaction evidence="7">
        <text>a 2'-deoxyadenosine in DNA + S-adenosyl-L-methionine = an N(6)-methyl-2'-deoxyadenosine in DNA + S-adenosyl-L-homocysteine + H(+)</text>
        <dbReference type="Rhea" id="RHEA:15197"/>
        <dbReference type="Rhea" id="RHEA-COMP:12418"/>
        <dbReference type="Rhea" id="RHEA-COMP:12419"/>
        <dbReference type="ChEBI" id="CHEBI:15378"/>
        <dbReference type="ChEBI" id="CHEBI:57856"/>
        <dbReference type="ChEBI" id="CHEBI:59789"/>
        <dbReference type="ChEBI" id="CHEBI:90615"/>
        <dbReference type="ChEBI" id="CHEBI:90616"/>
        <dbReference type="EC" id="2.1.1.72"/>
    </reaction>
</comment>
<evidence type="ECO:0000256" key="2">
    <source>
        <dbReference type="ARBA" id="ARBA00011900"/>
    </source>
</evidence>
<sequence length="612" mass="68340">MNHQALSSFIWSVADLLRGDYKQSDYGKVILPFTILRRLDCVLEATKPAVLAEFDAKTKAGLNPEPFLVRKAGQSFYNTSSLDLTTLLGDQDHIRQNLYAYIQAFSPAARDIFERFDFYTQIERLAKAGLLYLVVEKFANIDLHPNVVNNADMGLVFEELIRKFAEISNETAGEHFTPREVIRLMVNLLFIEDDDVLTPGNAVVRTIYDPTAGTGGMLSVAGEYLSEHNPDARLTMFGQELNDESYAICKADMLIKGQDVGNIVVGNTLSEDGHGGKKFDYMLSNPPFGVEWKKVEKEVRKEAAEKGFDGRFGPGLPRVSDGSMLFLLHLIAKMRPAVDGGSRIGIVLNGSPLFTGGAGSGESEIRRYVLENDLVEAIIGLPTDMFYNTGISTYIWILSNKKPDDRKGWVQLIDGSSFWQKMRKSLGSKRKELSDEHIEDITRLFGDFSEGDLVTVFDVKGNEVERKLCAPGDKAPDAPDGGKVKVAPISRVFKNHEFGYTTITVERPLYDEAGKVVVGLKGKQKGLPQADSSLRDTENVPLTDDVQAYFEREVLPHAKDAWIDHDKSKVGYEIPFNRHFHVFELPRDLHTIDEELKGVTATIMKMLEELAE</sequence>
<evidence type="ECO:0000313" key="10">
    <source>
        <dbReference type="EMBL" id="MBA5640251.1"/>
    </source>
</evidence>
<dbReference type="RefSeq" id="WP_182167496.1">
    <property type="nucleotide sequence ID" value="NZ_JACEZT010000029.1"/>
</dbReference>
<dbReference type="PANTHER" id="PTHR42933:SF3">
    <property type="entry name" value="TYPE I RESTRICTION ENZYME MJAVIII METHYLASE SUBUNIT"/>
    <property type="match status" value="1"/>
</dbReference>
<dbReference type="GO" id="GO:0003677">
    <property type="term" value="F:DNA binding"/>
    <property type="evidence" value="ECO:0007669"/>
    <property type="project" value="InterPro"/>
</dbReference>
<evidence type="ECO:0000256" key="5">
    <source>
        <dbReference type="ARBA" id="ARBA00022691"/>
    </source>
</evidence>
<feature type="domain" description="DNA methylase adenine-specific" evidence="8">
    <location>
        <begin position="152"/>
        <end position="452"/>
    </location>
</feature>
<dbReference type="InterPro" id="IPR038333">
    <property type="entry name" value="T1MK-like_N_sf"/>
</dbReference>
<gene>
    <name evidence="10" type="ORF">H3H37_24605</name>
</gene>
<dbReference type="InterPro" id="IPR003356">
    <property type="entry name" value="DNA_methylase_A-5"/>
</dbReference>
<dbReference type="Pfam" id="PF12161">
    <property type="entry name" value="HsdM_N"/>
    <property type="match status" value="1"/>
</dbReference>
<name>A0A7W2EX67_9BURK</name>
<keyword evidence="3 10" id="KW-0489">Methyltransferase</keyword>
<evidence type="ECO:0000259" key="8">
    <source>
        <dbReference type="Pfam" id="PF02384"/>
    </source>
</evidence>
<dbReference type="InterPro" id="IPR029063">
    <property type="entry name" value="SAM-dependent_MTases_sf"/>
</dbReference>
<evidence type="ECO:0000256" key="6">
    <source>
        <dbReference type="ARBA" id="ARBA00022747"/>
    </source>
</evidence>
<dbReference type="AlphaFoldDB" id="A0A7W2EX67"/>
<dbReference type="CDD" id="cd02440">
    <property type="entry name" value="AdoMet_MTases"/>
    <property type="match status" value="1"/>
</dbReference>
<keyword evidence="4 10" id="KW-0808">Transferase</keyword>
<dbReference type="GO" id="GO:0009307">
    <property type="term" value="P:DNA restriction-modification system"/>
    <property type="evidence" value="ECO:0007669"/>
    <property type="project" value="UniProtKB-KW"/>
</dbReference>
<comment type="similarity">
    <text evidence="1">Belongs to the N(4)/N(6)-methyltransferase family.</text>
</comment>
<dbReference type="PROSITE" id="PS00092">
    <property type="entry name" value="N6_MTASE"/>
    <property type="match status" value="1"/>
</dbReference>
<evidence type="ECO:0000256" key="7">
    <source>
        <dbReference type="ARBA" id="ARBA00047942"/>
    </source>
</evidence>
<dbReference type="Pfam" id="PF02384">
    <property type="entry name" value="N6_Mtase"/>
    <property type="match status" value="1"/>
</dbReference>
<dbReference type="InterPro" id="IPR022749">
    <property type="entry name" value="D12N6_MeTrfase_N"/>
</dbReference>
<organism evidence="10 11">
    <name type="scientific">Rugamonas brunnea</name>
    <dbReference type="NCBI Taxonomy" id="2758569"/>
    <lineage>
        <taxon>Bacteria</taxon>
        <taxon>Pseudomonadati</taxon>
        <taxon>Pseudomonadota</taxon>
        <taxon>Betaproteobacteria</taxon>
        <taxon>Burkholderiales</taxon>
        <taxon>Oxalobacteraceae</taxon>
        <taxon>Telluria group</taxon>
        <taxon>Rugamonas</taxon>
    </lineage>
</organism>
<dbReference type="PRINTS" id="PR00507">
    <property type="entry name" value="N12N6MTFRASE"/>
</dbReference>
<reference evidence="10 11" key="1">
    <citation type="submission" date="2020-07" db="EMBL/GenBank/DDBJ databases">
        <title>Novel species isolated from subtropical streams in China.</title>
        <authorList>
            <person name="Lu H."/>
        </authorList>
    </citation>
    <scope>NUCLEOTIDE SEQUENCE [LARGE SCALE GENOMIC DNA]</scope>
    <source>
        <strain evidence="10 11">LX20W</strain>
    </source>
</reference>
<keyword evidence="6" id="KW-0680">Restriction system</keyword>
<dbReference type="InterPro" id="IPR002052">
    <property type="entry name" value="DNA_methylase_N6_adenine_CS"/>
</dbReference>
<evidence type="ECO:0000256" key="3">
    <source>
        <dbReference type="ARBA" id="ARBA00022603"/>
    </source>
</evidence>
<dbReference type="SUPFAM" id="SSF53335">
    <property type="entry name" value="S-adenosyl-L-methionine-dependent methyltransferases"/>
    <property type="match status" value="1"/>
</dbReference>
<dbReference type="GO" id="GO:0032259">
    <property type="term" value="P:methylation"/>
    <property type="evidence" value="ECO:0007669"/>
    <property type="project" value="UniProtKB-KW"/>
</dbReference>
<keyword evidence="11" id="KW-1185">Reference proteome</keyword>
<comment type="caution">
    <text evidence="10">The sequence shown here is derived from an EMBL/GenBank/DDBJ whole genome shotgun (WGS) entry which is preliminary data.</text>
</comment>
<dbReference type="Gene3D" id="3.40.50.150">
    <property type="entry name" value="Vaccinia Virus protein VP39"/>
    <property type="match status" value="1"/>
</dbReference>
<dbReference type="GO" id="GO:0008170">
    <property type="term" value="F:N-methyltransferase activity"/>
    <property type="evidence" value="ECO:0007669"/>
    <property type="project" value="InterPro"/>
</dbReference>
<evidence type="ECO:0000256" key="4">
    <source>
        <dbReference type="ARBA" id="ARBA00022679"/>
    </source>
</evidence>
<dbReference type="InterPro" id="IPR051537">
    <property type="entry name" value="DNA_Adenine_Mtase"/>
</dbReference>
<protein>
    <recommendedName>
        <fullName evidence="2">site-specific DNA-methyltransferase (adenine-specific)</fullName>
        <ecNumber evidence="2">2.1.1.72</ecNumber>
    </recommendedName>
</protein>
<dbReference type="Proteomes" id="UP000534388">
    <property type="component" value="Unassembled WGS sequence"/>
</dbReference>
<dbReference type="EMBL" id="JACEZT010000029">
    <property type="protein sequence ID" value="MBA5640251.1"/>
    <property type="molecule type" value="Genomic_DNA"/>
</dbReference>
<dbReference type="PANTHER" id="PTHR42933">
    <property type="entry name" value="SLR6095 PROTEIN"/>
    <property type="match status" value="1"/>
</dbReference>
<proteinExistence type="inferred from homology"/>
<accession>A0A7W2EX67</accession>
<feature type="domain" description="N6 adenine-specific DNA methyltransferase N-terminal" evidence="9">
    <location>
        <begin position="6"/>
        <end position="138"/>
    </location>
</feature>
<evidence type="ECO:0000259" key="9">
    <source>
        <dbReference type="Pfam" id="PF12161"/>
    </source>
</evidence>
<evidence type="ECO:0000256" key="1">
    <source>
        <dbReference type="ARBA" id="ARBA00006594"/>
    </source>
</evidence>
<evidence type="ECO:0000313" key="11">
    <source>
        <dbReference type="Proteomes" id="UP000534388"/>
    </source>
</evidence>
<keyword evidence="5" id="KW-0949">S-adenosyl-L-methionine</keyword>
<dbReference type="GO" id="GO:0009007">
    <property type="term" value="F:site-specific DNA-methyltransferase (adenine-specific) activity"/>
    <property type="evidence" value="ECO:0007669"/>
    <property type="project" value="UniProtKB-EC"/>
</dbReference>
<dbReference type="Gene3D" id="1.20.1260.30">
    <property type="match status" value="1"/>
</dbReference>
<dbReference type="EC" id="2.1.1.72" evidence="2"/>